<evidence type="ECO:0000313" key="7">
    <source>
        <dbReference type="Ensembl" id="ENSOANP00000030195.2"/>
    </source>
</evidence>
<feature type="domain" description="2Fe-2S ferredoxin-type" evidence="6">
    <location>
        <begin position="6"/>
        <end position="91"/>
    </location>
</feature>
<evidence type="ECO:0000256" key="5">
    <source>
        <dbReference type="ARBA" id="ARBA00023014"/>
    </source>
</evidence>
<dbReference type="Ensembl" id="ENSOANT00000041586.2">
    <property type="protein sequence ID" value="ENSOANP00000030195.2"/>
    <property type="gene ID" value="ENSOANG00000029648.2"/>
</dbReference>
<dbReference type="InterPro" id="IPR012675">
    <property type="entry name" value="Beta-grasp_dom_sf"/>
</dbReference>
<dbReference type="Pfam" id="PF01799">
    <property type="entry name" value="Fer2_2"/>
    <property type="match status" value="1"/>
</dbReference>
<dbReference type="GO" id="GO:0051537">
    <property type="term" value="F:2 iron, 2 sulfur cluster binding"/>
    <property type="evidence" value="ECO:0007669"/>
    <property type="project" value="UniProtKB-KW"/>
</dbReference>
<organism evidence="7 8">
    <name type="scientific">Ornithorhynchus anatinus</name>
    <name type="common">Duckbill platypus</name>
    <dbReference type="NCBI Taxonomy" id="9258"/>
    <lineage>
        <taxon>Eukaryota</taxon>
        <taxon>Metazoa</taxon>
        <taxon>Chordata</taxon>
        <taxon>Craniata</taxon>
        <taxon>Vertebrata</taxon>
        <taxon>Euteleostomi</taxon>
        <taxon>Mammalia</taxon>
        <taxon>Monotremata</taxon>
        <taxon>Ornithorhynchidae</taxon>
        <taxon>Ornithorhynchus</taxon>
    </lineage>
</organism>
<keyword evidence="5" id="KW-0411">Iron-sulfur</keyword>
<dbReference type="Proteomes" id="UP000002279">
    <property type="component" value="Chromosome X1"/>
</dbReference>
<dbReference type="OMA" id="QEADDVW"/>
<protein>
    <recommendedName>
        <fullName evidence="6">2Fe-2S ferredoxin-type domain-containing protein</fullName>
    </recommendedName>
</protein>
<dbReference type="PROSITE" id="PS00197">
    <property type="entry name" value="2FE2S_FER_1"/>
    <property type="match status" value="1"/>
</dbReference>
<dbReference type="eggNOG" id="KOG0430">
    <property type="taxonomic scope" value="Eukaryota"/>
</dbReference>
<keyword evidence="4" id="KW-0408">Iron</keyword>
<dbReference type="SUPFAM" id="SSF47741">
    <property type="entry name" value="CO dehydrogenase ISP C-domain like"/>
    <property type="match status" value="1"/>
</dbReference>
<dbReference type="InterPro" id="IPR002888">
    <property type="entry name" value="2Fe-2S-bd"/>
</dbReference>
<dbReference type="GO" id="GO:0005506">
    <property type="term" value="F:iron ion binding"/>
    <property type="evidence" value="ECO:0007669"/>
    <property type="project" value="InterPro"/>
</dbReference>
<dbReference type="PANTHER" id="PTHR45444">
    <property type="entry name" value="XANTHINE DEHYDROGENASE"/>
    <property type="match status" value="1"/>
</dbReference>
<dbReference type="PANTHER" id="PTHR45444:SF3">
    <property type="entry name" value="XANTHINE DEHYDROGENASE"/>
    <property type="match status" value="1"/>
</dbReference>
<dbReference type="Pfam" id="PF00111">
    <property type="entry name" value="Fer2"/>
    <property type="match status" value="1"/>
</dbReference>
<dbReference type="HOGENOM" id="CLU_3322364_0_0_1"/>
<dbReference type="InterPro" id="IPR036010">
    <property type="entry name" value="2Fe-2S_ferredoxin-like_sf"/>
</dbReference>
<keyword evidence="8" id="KW-1185">Reference proteome</keyword>
<dbReference type="AlphaFoldDB" id="K7E9I8"/>
<evidence type="ECO:0000256" key="1">
    <source>
        <dbReference type="ARBA" id="ARBA00022714"/>
    </source>
</evidence>
<evidence type="ECO:0000256" key="3">
    <source>
        <dbReference type="ARBA" id="ARBA00023002"/>
    </source>
</evidence>
<dbReference type="FunFam" id="3.10.20.30:FF:000015">
    <property type="entry name" value="Aldehyde oxidase 1"/>
    <property type="match status" value="1"/>
</dbReference>
<dbReference type="Gene3D" id="3.10.20.30">
    <property type="match status" value="1"/>
</dbReference>
<dbReference type="InterPro" id="IPR001041">
    <property type="entry name" value="2Fe-2S_ferredoxin-type"/>
</dbReference>
<evidence type="ECO:0000259" key="6">
    <source>
        <dbReference type="PROSITE" id="PS51085"/>
    </source>
</evidence>
<sequence length="185" mass="20348">MYVTPLPLFFLSSQVVEKNADPETTLLVYLRRKLGLNGTKLGCGTGFCGACTVMLSKFDRLQNRVVHFTVNACLAPICSLHHIAVTTVEGIGSTKTKIHPVQERISKSHGSQCGFCTPGIVMSMYTLLRNNPKPSMEEIENAFQGNLCRCTGYRPILEGFGTFAKVSALICLLWGRGGEWVFGRK</sequence>
<dbReference type="Gene3D" id="1.10.150.120">
    <property type="entry name" value="[2Fe-2S]-binding domain"/>
    <property type="match status" value="1"/>
</dbReference>
<reference evidence="7" key="3">
    <citation type="submission" date="2025-09" db="UniProtKB">
        <authorList>
            <consortium name="Ensembl"/>
        </authorList>
    </citation>
    <scope>IDENTIFICATION</scope>
    <source>
        <strain evidence="7">Glennie</strain>
    </source>
</reference>
<dbReference type="PROSITE" id="PS51085">
    <property type="entry name" value="2FE2S_FER_2"/>
    <property type="match status" value="1"/>
</dbReference>
<dbReference type="GeneTree" id="ENSGT00950000183114"/>
<keyword evidence="2" id="KW-0479">Metal-binding</keyword>
<keyword evidence="1" id="KW-0001">2Fe-2S</keyword>
<reference evidence="7" key="2">
    <citation type="submission" date="2025-08" db="UniProtKB">
        <authorList>
            <consortium name="Ensembl"/>
        </authorList>
    </citation>
    <scope>IDENTIFICATION</scope>
    <source>
        <strain evidence="7">Glennie</strain>
    </source>
</reference>
<dbReference type="CDD" id="cd00207">
    <property type="entry name" value="fer2"/>
    <property type="match status" value="1"/>
</dbReference>
<name>K7E9I8_ORNAN</name>
<dbReference type="InterPro" id="IPR036884">
    <property type="entry name" value="2Fe-2S-bd_dom_sf"/>
</dbReference>
<dbReference type="Bgee" id="ENSOANG00000029648">
    <property type="expression patterns" value="Expressed in heart and 7 other cell types or tissues"/>
</dbReference>
<dbReference type="GO" id="GO:0016491">
    <property type="term" value="F:oxidoreductase activity"/>
    <property type="evidence" value="ECO:0007669"/>
    <property type="project" value="UniProtKB-KW"/>
</dbReference>
<accession>K7E9I8</accession>
<reference evidence="7 8" key="1">
    <citation type="journal article" date="2008" name="Nature">
        <title>Genome analysis of the platypus reveals unique signatures of evolution.</title>
        <authorList>
            <person name="Warren W.C."/>
            <person name="Hillier L.W."/>
            <person name="Marshall Graves J.A."/>
            <person name="Birney E."/>
            <person name="Ponting C.P."/>
            <person name="Grutzner F."/>
            <person name="Belov K."/>
            <person name="Miller W."/>
            <person name="Clarke L."/>
            <person name="Chinwalla A.T."/>
            <person name="Yang S.P."/>
            <person name="Heger A."/>
            <person name="Locke D.P."/>
            <person name="Miethke P."/>
            <person name="Waters P.D."/>
            <person name="Veyrunes F."/>
            <person name="Fulton L."/>
            <person name="Fulton B."/>
            <person name="Graves T."/>
            <person name="Wallis J."/>
            <person name="Puente X.S."/>
            <person name="Lopez-Otin C."/>
            <person name="Ordonez G.R."/>
            <person name="Eichler E.E."/>
            <person name="Chen L."/>
            <person name="Cheng Z."/>
            <person name="Deakin J.E."/>
            <person name="Alsop A."/>
            <person name="Thompson K."/>
            <person name="Kirby P."/>
            <person name="Papenfuss A.T."/>
            <person name="Wakefield M.J."/>
            <person name="Olender T."/>
            <person name="Lancet D."/>
            <person name="Huttley G.A."/>
            <person name="Smit A.F."/>
            <person name="Pask A."/>
            <person name="Temple-Smith P."/>
            <person name="Batzer M.A."/>
            <person name="Walker J.A."/>
            <person name="Konkel M.K."/>
            <person name="Harris R.S."/>
            <person name="Whittington C.M."/>
            <person name="Wong E.S."/>
            <person name="Gemmell N.J."/>
            <person name="Buschiazzo E."/>
            <person name="Vargas Jentzsch I.M."/>
            <person name="Merkel A."/>
            <person name="Schmitz J."/>
            <person name="Zemann A."/>
            <person name="Churakov G."/>
            <person name="Kriegs J.O."/>
            <person name="Brosius J."/>
            <person name="Murchison E.P."/>
            <person name="Sachidanandam R."/>
            <person name="Smith C."/>
            <person name="Hannon G.J."/>
            <person name="Tsend-Ayush E."/>
            <person name="McMillan D."/>
            <person name="Attenborough R."/>
            <person name="Rens W."/>
            <person name="Ferguson-Smith M."/>
            <person name="Lefevre C.M."/>
            <person name="Sharp J.A."/>
            <person name="Nicholas K.R."/>
            <person name="Ray D.A."/>
            <person name="Kube M."/>
            <person name="Reinhardt R."/>
            <person name="Pringle T.H."/>
            <person name="Taylor J."/>
            <person name="Jones R.C."/>
            <person name="Nixon B."/>
            <person name="Dacheux J.L."/>
            <person name="Niwa H."/>
            <person name="Sekita Y."/>
            <person name="Huang X."/>
            <person name="Stark A."/>
            <person name="Kheradpour P."/>
            <person name="Kellis M."/>
            <person name="Flicek P."/>
            <person name="Chen Y."/>
            <person name="Webber C."/>
            <person name="Hardison R."/>
            <person name="Nelson J."/>
            <person name="Hallsworth-Pepin K."/>
            <person name="Delehaunty K."/>
            <person name="Markovic C."/>
            <person name="Minx P."/>
            <person name="Feng Y."/>
            <person name="Kremitzki C."/>
            <person name="Mitreva M."/>
            <person name="Glasscock J."/>
            <person name="Wylie T."/>
            <person name="Wohldmann P."/>
            <person name="Thiru P."/>
            <person name="Nhan M.N."/>
            <person name="Pohl C.S."/>
            <person name="Smith S.M."/>
            <person name="Hou S."/>
            <person name="Nefedov M."/>
            <person name="de Jong P.J."/>
            <person name="Renfree M.B."/>
            <person name="Mardis E.R."/>
            <person name="Wilson R.K."/>
        </authorList>
    </citation>
    <scope>NUCLEOTIDE SEQUENCE [LARGE SCALE GENOMIC DNA]</scope>
    <source>
        <strain evidence="7 8">Glennie</strain>
    </source>
</reference>
<evidence type="ECO:0000256" key="2">
    <source>
        <dbReference type="ARBA" id="ARBA00022723"/>
    </source>
</evidence>
<evidence type="ECO:0000256" key="4">
    <source>
        <dbReference type="ARBA" id="ARBA00023004"/>
    </source>
</evidence>
<dbReference type="SUPFAM" id="SSF54292">
    <property type="entry name" value="2Fe-2S ferredoxin-like"/>
    <property type="match status" value="1"/>
</dbReference>
<dbReference type="InterPro" id="IPR006058">
    <property type="entry name" value="2Fe2S_fd_BS"/>
</dbReference>
<dbReference type="InterPro" id="IPR016208">
    <property type="entry name" value="Ald_Oxase/xanthine_DH-like"/>
</dbReference>
<keyword evidence="3" id="KW-0560">Oxidoreductase</keyword>
<evidence type="ECO:0000313" key="8">
    <source>
        <dbReference type="Proteomes" id="UP000002279"/>
    </source>
</evidence>
<proteinExistence type="predicted"/>